<reference evidence="14 15" key="1">
    <citation type="submission" date="2022-12" db="EMBL/GenBank/DDBJ databases">
        <title>Chromosome-scale assembly of the Ensete ventricosum genome.</title>
        <authorList>
            <person name="Dussert Y."/>
            <person name="Stocks J."/>
            <person name="Wendawek A."/>
            <person name="Woldeyes F."/>
            <person name="Nichols R.A."/>
            <person name="Borrell J.S."/>
        </authorList>
    </citation>
    <scope>NUCLEOTIDE SEQUENCE [LARGE SCALE GENOMIC DNA]</scope>
    <source>
        <strain evidence="15">cv. Maze</strain>
        <tissue evidence="14">Seeds</tissue>
    </source>
</reference>
<dbReference type="InterPro" id="IPR012919">
    <property type="entry name" value="SUN_dom"/>
</dbReference>
<keyword evidence="15" id="KW-1185">Reference proteome</keyword>
<dbReference type="InterPro" id="IPR056592">
    <property type="entry name" value="Beta-prop_At3g26010-like"/>
</dbReference>
<dbReference type="GO" id="GO:0034975">
    <property type="term" value="P:protein folding in endoplasmic reticulum"/>
    <property type="evidence" value="ECO:0007669"/>
    <property type="project" value="TreeGrafter"/>
</dbReference>
<feature type="compositionally biased region" description="Polar residues" evidence="11">
    <location>
        <begin position="139"/>
        <end position="155"/>
    </location>
</feature>
<keyword evidence="8" id="KW-0539">Nucleus</keyword>
<organism evidence="14 15">
    <name type="scientific">Ensete ventricosum</name>
    <name type="common">Abyssinian banana</name>
    <name type="synonym">Musa ensete</name>
    <dbReference type="NCBI Taxonomy" id="4639"/>
    <lineage>
        <taxon>Eukaryota</taxon>
        <taxon>Viridiplantae</taxon>
        <taxon>Streptophyta</taxon>
        <taxon>Embryophyta</taxon>
        <taxon>Tracheophyta</taxon>
        <taxon>Spermatophyta</taxon>
        <taxon>Magnoliopsida</taxon>
        <taxon>Liliopsida</taxon>
        <taxon>Zingiberales</taxon>
        <taxon>Musaceae</taxon>
        <taxon>Ensete</taxon>
    </lineage>
</organism>
<dbReference type="PANTHER" id="PTHR12953:SF0">
    <property type="entry name" value="SUN DOMAIN-CONTAINING OSSIFICATION FACTOR"/>
    <property type="match status" value="1"/>
</dbReference>
<evidence type="ECO:0000256" key="9">
    <source>
        <dbReference type="ARBA" id="ARBA00054046"/>
    </source>
</evidence>
<keyword evidence="7 12" id="KW-0472">Membrane</keyword>
<dbReference type="Pfam" id="PF07738">
    <property type="entry name" value="Sad1_UNC"/>
    <property type="match status" value="1"/>
</dbReference>
<dbReference type="Pfam" id="PF24750">
    <property type="entry name" value="b-prop_At3g26010-like"/>
    <property type="match status" value="1"/>
</dbReference>
<dbReference type="Pfam" id="PF00646">
    <property type="entry name" value="F-box"/>
    <property type="match status" value="1"/>
</dbReference>
<dbReference type="InterPro" id="IPR001810">
    <property type="entry name" value="F-box_dom"/>
</dbReference>
<keyword evidence="3 12" id="KW-0812">Transmembrane</keyword>
<keyword evidence="4" id="KW-0256">Endoplasmic reticulum</keyword>
<dbReference type="Proteomes" id="UP001222027">
    <property type="component" value="Unassembled WGS sequence"/>
</dbReference>
<dbReference type="Gene3D" id="2.60.120.260">
    <property type="entry name" value="Galactose-binding domain-like"/>
    <property type="match status" value="1"/>
</dbReference>
<keyword evidence="5 12" id="KW-1133">Transmembrane helix</keyword>
<dbReference type="PANTHER" id="PTHR12953">
    <property type="entry name" value="MEMBRANE PROTEIN CH1 RELATED"/>
    <property type="match status" value="1"/>
</dbReference>
<gene>
    <name evidence="14" type="ORF">OPV22_015203</name>
</gene>
<evidence type="ECO:0000256" key="8">
    <source>
        <dbReference type="ARBA" id="ARBA00023242"/>
    </source>
</evidence>
<dbReference type="GO" id="GO:0031965">
    <property type="term" value="C:nuclear membrane"/>
    <property type="evidence" value="ECO:0007669"/>
    <property type="project" value="UniProtKB-SubCell"/>
</dbReference>
<evidence type="ECO:0000256" key="7">
    <source>
        <dbReference type="ARBA" id="ARBA00023136"/>
    </source>
</evidence>
<evidence type="ECO:0000259" key="13">
    <source>
        <dbReference type="PROSITE" id="PS51469"/>
    </source>
</evidence>
<dbReference type="Gene3D" id="1.20.1280.50">
    <property type="match status" value="1"/>
</dbReference>
<evidence type="ECO:0000256" key="11">
    <source>
        <dbReference type="SAM" id="MobiDB-lite"/>
    </source>
</evidence>
<evidence type="ECO:0000313" key="14">
    <source>
        <dbReference type="EMBL" id="KAJ8493482.1"/>
    </source>
</evidence>
<evidence type="ECO:0000256" key="1">
    <source>
        <dbReference type="ARBA" id="ARBA00004232"/>
    </source>
</evidence>
<evidence type="ECO:0000256" key="4">
    <source>
        <dbReference type="ARBA" id="ARBA00022824"/>
    </source>
</evidence>
<feature type="domain" description="SUN" evidence="13">
    <location>
        <begin position="225"/>
        <end position="385"/>
    </location>
</feature>
<feature type="region of interest" description="Disordered" evidence="11">
    <location>
        <begin position="119"/>
        <end position="213"/>
    </location>
</feature>
<evidence type="ECO:0000256" key="5">
    <source>
        <dbReference type="ARBA" id="ARBA00022989"/>
    </source>
</evidence>
<dbReference type="FunFam" id="2.60.120.260:FF:000062">
    <property type="entry name" value="Galactose-binding protein isoform 3"/>
    <property type="match status" value="1"/>
</dbReference>
<comment type="caution">
    <text evidence="14">The sequence shown here is derived from an EMBL/GenBank/DDBJ whole genome shotgun (WGS) entry which is preliminary data.</text>
</comment>
<dbReference type="InterPro" id="IPR045120">
    <property type="entry name" value="Suco/Slp1-like"/>
</dbReference>
<feature type="coiled-coil region" evidence="10">
    <location>
        <begin position="931"/>
        <end position="965"/>
    </location>
</feature>
<feature type="transmembrane region" description="Helical" evidence="12">
    <location>
        <begin position="80"/>
        <end position="102"/>
    </location>
</feature>
<dbReference type="PROSITE" id="PS51469">
    <property type="entry name" value="SUN"/>
    <property type="match status" value="1"/>
</dbReference>
<comment type="subcellular location">
    <subcellularLocation>
        <location evidence="2">Endoplasmic reticulum membrane</location>
        <topology evidence="2">Multi-pass membrane protein</topology>
    </subcellularLocation>
    <subcellularLocation>
        <location evidence="1">Nucleus membrane</location>
        <topology evidence="1">Multi-pass membrane protein</topology>
    </subcellularLocation>
</comment>
<accession>A0AAV8RD39</accession>
<evidence type="ECO:0000256" key="6">
    <source>
        <dbReference type="ARBA" id="ARBA00023054"/>
    </source>
</evidence>
<dbReference type="EMBL" id="JAQQAF010000004">
    <property type="protein sequence ID" value="KAJ8493482.1"/>
    <property type="molecule type" value="Genomic_DNA"/>
</dbReference>
<evidence type="ECO:0000256" key="2">
    <source>
        <dbReference type="ARBA" id="ARBA00004477"/>
    </source>
</evidence>
<dbReference type="SMART" id="SM00256">
    <property type="entry name" value="FBOX"/>
    <property type="match status" value="1"/>
</dbReference>
<dbReference type="InterPro" id="IPR036047">
    <property type="entry name" value="F-box-like_dom_sf"/>
</dbReference>
<feature type="compositionally biased region" description="Basic and acidic residues" evidence="11">
    <location>
        <begin position="194"/>
        <end position="206"/>
    </location>
</feature>
<dbReference type="GO" id="GO:0005789">
    <property type="term" value="C:endoplasmic reticulum membrane"/>
    <property type="evidence" value="ECO:0007669"/>
    <property type="project" value="UniProtKB-SubCell"/>
</dbReference>
<dbReference type="AlphaFoldDB" id="A0AAV8RD39"/>
<proteinExistence type="predicted"/>
<dbReference type="SUPFAM" id="SSF81383">
    <property type="entry name" value="F-box domain"/>
    <property type="match status" value="1"/>
</dbReference>
<feature type="compositionally biased region" description="Basic and acidic residues" evidence="11">
    <location>
        <begin position="175"/>
        <end position="187"/>
    </location>
</feature>
<evidence type="ECO:0000256" key="3">
    <source>
        <dbReference type="ARBA" id="ARBA00022692"/>
    </source>
</evidence>
<dbReference type="InterPro" id="IPR008979">
    <property type="entry name" value="Galactose-bd-like_sf"/>
</dbReference>
<dbReference type="SUPFAM" id="SSF49785">
    <property type="entry name" value="Galactose-binding domain-like"/>
    <property type="match status" value="1"/>
</dbReference>
<evidence type="ECO:0000313" key="15">
    <source>
        <dbReference type="Proteomes" id="UP001222027"/>
    </source>
</evidence>
<sequence length="997" mass="113276">MGIPSSATPTHRFGFHLVRRRTTPVHQHLRISDFLIEIGGAVVACSDVSWINEQMQRSRRALQHRRAASEKNLYYRKKRFYKVSASLVFVLWLVIFLLNLLISKGNDFRDADGQDPPLSEFNLHDVPSYPDKVRMDSQDPLQSSATSSTDNQQKTIVLKGVDDRSDEEVLVSESSKVDTSPDQRDDVSYMGNNLEKENPPRNDRLSRITPPGLDEFKSKAISSKEKVVSRETGTVIHRVEPSGKEYNYASAGKGAKILAYNKEAKGASNILDKDKDKYLRNPCSAEEKYVVLELSEETLVETIEIANFEHYSSNFKNFDLFSSLVYPTDSWVKLGNFTAANVKHAQRFSLSEPKWARYLKINLLSHYGSEFFCTLSVVEVYGVDAVERMLEDLISVENSRLEPEEQIAEQLNEHNDKEDTFEEILTDLDNQSPHDNLKSKRDAPKNTLTNLLLDTKPTQVGRMPGDTVLKVLMQKVQTLDLNFSVLERYLEELNSRYGRIFKDFDDDITNKDLLLEKIRFEIKNLQNSKEVFANDVGELLLWKSVVSSQLEQLIRDNARLRSEIKGVQEHQIDMENKGLAVIFVSFVLGCVAASKLLINMLLIICRFQISEKLCQTSSGIACSPMYKLDGDRERSGGAIGLFSSEAAMSDDVCFEILARLPIEALFRFSCVSREWHRLISDDYLRWRLPLLASAVFYRCGEGASEKPRFACTSRGGLRECSLEFFPFHRSSAIVDCCHGLLLSYSSFHSMFYVVSPITMRWVELPRPPKKVQLSVLAFDPRHSSEYKVVAFTGWLPQGAELMVFSSETGRWAERSVQWGLDPDAMTTTLRYFAGTLYILALPNYAVAVDLGEDSACRLIELPEAMKHGARLDMSAGGLQYACNDGGRLRVWMHNESSGGGWVLKHSVDVNGAVVALHPEREVAYLRAAWKLVSYDLRKNKVEEVLEMEEEEEEEEEREMACYVVNMWLFPFSRHMSDCLAKRTVVETSPSDVNESRV</sequence>
<dbReference type="CDD" id="cd22157">
    <property type="entry name" value="F-box_AtFBW1-like"/>
    <property type="match status" value="1"/>
</dbReference>
<keyword evidence="6 10" id="KW-0175">Coiled coil</keyword>
<name>A0AAV8RD39_ENSVE</name>
<evidence type="ECO:0000256" key="10">
    <source>
        <dbReference type="SAM" id="Coils"/>
    </source>
</evidence>
<comment type="function">
    <text evidence="9">Encodes a member of the mid-SUN subfamily of SUN-domain proteins that is localized to both the nuclear envelope and the ER. It is involved in early seed development and nuclear morphology. [TAIR].</text>
</comment>
<protein>
    <recommendedName>
        <fullName evidence="13">SUN domain-containing protein</fullName>
    </recommendedName>
</protein>
<evidence type="ECO:0000256" key="12">
    <source>
        <dbReference type="SAM" id="Phobius"/>
    </source>
</evidence>